<name>A0A0V8QI57_9FIRM</name>
<keyword evidence="3" id="KW-1185">Reference proteome</keyword>
<dbReference type="RefSeq" id="WP_058351585.1">
    <property type="nucleotide sequence ID" value="NZ_CABMMD010000035.1"/>
</dbReference>
<dbReference type="OrthoDB" id="2059607at2"/>
<dbReference type="Proteomes" id="UP000054874">
    <property type="component" value="Unassembled WGS sequence"/>
</dbReference>
<proteinExistence type="predicted"/>
<dbReference type="AlphaFoldDB" id="A0A0V8QI57"/>
<accession>A0A0V8QI57</accession>
<sequence length="158" mass="17855">MAKRSKQYSFHLNLNNPDHLKIYRTLEDLNTDIHKSVSNFVIKAVIQYINDASRSSLTKSGKNEKENLEGYVTRQELSEAKLQIKADVMKEVAQLFGNAAMNTQQVVTPALMQQMMSMIPENAEKKKDSDKPEEEAEPTDAALEEMSVLFAQGNFGEE</sequence>
<evidence type="ECO:0000256" key="1">
    <source>
        <dbReference type="SAM" id="MobiDB-lite"/>
    </source>
</evidence>
<evidence type="ECO:0000313" key="3">
    <source>
        <dbReference type="Proteomes" id="UP000054874"/>
    </source>
</evidence>
<dbReference type="EMBL" id="LNAM01000035">
    <property type="protein sequence ID" value="KSV60158.1"/>
    <property type="molecule type" value="Genomic_DNA"/>
</dbReference>
<dbReference type="STRING" id="290052.ASU35_06230"/>
<protein>
    <submittedName>
        <fullName evidence="2">Uncharacterized protein</fullName>
    </submittedName>
</protein>
<reference evidence="2 3" key="1">
    <citation type="submission" date="2015-11" db="EMBL/GenBank/DDBJ databases">
        <title>Butyribacter intestini gen. nov., sp. nov., a butyric acid-producing bacterium of the family Lachnospiraceae isolated from the human faeces.</title>
        <authorList>
            <person name="Zou Y."/>
            <person name="Xue W."/>
            <person name="Luo G."/>
            <person name="Lv M."/>
        </authorList>
    </citation>
    <scope>NUCLEOTIDE SEQUENCE [LARGE SCALE GENOMIC DNA]</scope>
    <source>
        <strain evidence="2 3">ACET-33324</strain>
    </source>
</reference>
<evidence type="ECO:0000313" key="2">
    <source>
        <dbReference type="EMBL" id="KSV60158.1"/>
    </source>
</evidence>
<gene>
    <name evidence="2" type="ORF">ASU35_06230</name>
</gene>
<comment type="caution">
    <text evidence="2">The sequence shown here is derived from an EMBL/GenBank/DDBJ whole genome shotgun (WGS) entry which is preliminary data.</text>
</comment>
<feature type="region of interest" description="Disordered" evidence="1">
    <location>
        <begin position="120"/>
        <end position="143"/>
    </location>
</feature>
<organism evidence="2 3">
    <name type="scientific">Acetivibrio ethanolgignens</name>
    <dbReference type="NCBI Taxonomy" id="290052"/>
    <lineage>
        <taxon>Bacteria</taxon>
        <taxon>Bacillati</taxon>
        <taxon>Bacillota</taxon>
        <taxon>Clostridia</taxon>
        <taxon>Eubacteriales</taxon>
        <taxon>Oscillospiraceae</taxon>
        <taxon>Acetivibrio</taxon>
    </lineage>
</organism>